<evidence type="ECO:0000313" key="4">
    <source>
        <dbReference type="Proteomes" id="UP001258017"/>
    </source>
</evidence>
<dbReference type="SUPFAM" id="SSF50814">
    <property type="entry name" value="Lipocalins"/>
    <property type="match status" value="1"/>
</dbReference>
<evidence type="ECO:0000256" key="1">
    <source>
        <dbReference type="ARBA" id="ARBA00036993"/>
    </source>
</evidence>
<reference evidence="3" key="1">
    <citation type="submission" date="2021-08" db="EMBL/GenBank/DDBJ databases">
        <authorList>
            <person name="Misof B."/>
            <person name="Oliver O."/>
            <person name="Podsiadlowski L."/>
            <person name="Donath A."/>
            <person name="Peters R."/>
            <person name="Mayer C."/>
            <person name="Rust J."/>
            <person name="Gunkel S."/>
            <person name="Lesny P."/>
            <person name="Martin S."/>
            <person name="Oeyen J.P."/>
            <person name="Petersen M."/>
            <person name="Panagiotis P."/>
            <person name="Wilbrandt J."/>
            <person name="Tanja T."/>
        </authorList>
    </citation>
    <scope>NUCLEOTIDE SEQUENCE</scope>
    <source>
        <strain evidence="3">GBR_01_08_01A</strain>
        <tissue evidence="3">Thorax + abdomen</tissue>
    </source>
</reference>
<reference evidence="3" key="2">
    <citation type="journal article" date="2023" name="Commun. Biol.">
        <title>Intrasexual cuticular hydrocarbon dimorphism in a wasp sheds light on hydrocarbon biosynthesis genes in Hymenoptera.</title>
        <authorList>
            <person name="Moris V.C."/>
            <person name="Podsiadlowski L."/>
            <person name="Martin S."/>
            <person name="Oeyen J.P."/>
            <person name="Donath A."/>
            <person name="Petersen M."/>
            <person name="Wilbrandt J."/>
            <person name="Misof B."/>
            <person name="Liedtke D."/>
            <person name="Thamm M."/>
            <person name="Scheiner R."/>
            <person name="Schmitt T."/>
            <person name="Niehuis O."/>
        </authorList>
    </citation>
    <scope>NUCLEOTIDE SEQUENCE</scope>
    <source>
        <strain evidence="3">GBR_01_08_01A</strain>
    </source>
</reference>
<dbReference type="CDD" id="cd07828">
    <property type="entry name" value="lipocalin_heme-bd-THAP4-like"/>
    <property type="match status" value="1"/>
</dbReference>
<protein>
    <recommendedName>
        <fullName evidence="2">THAP4-like heme-binding domain-containing protein</fullName>
    </recommendedName>
</protein>
<dbReference type="PANTHER" id="PTHR15854">
    <property type="entry name" value="THAP4 PROTEIN"/>
    <property type="match status" value="1"/>
</dbReference>
<accession>A0AAD9RX28</accession>
<dbReference type="Proteomes" id="UP001258017">
    <property type="component" value="Unassembled WGS sequence"/>
</dbReference>
<evidence type="ECO:0000259" key="2">
    <source>
        <dbReference type="Pfam" id="PF08768"/>
    </source>
</evidence>
<feature type="domain" description="THAP4-like heme-binding" evidence="2">
    <location>
        <begin position="10"/>
        <end position="162"/>
    </location>
</feature>
<proteinExistence type="predicted"/>
<gene>
    <name evidence="3" type="ORF">KPH14_003209</name>
</gene>
<organism evidence="3 4">
    <name type="scientific">Odynerus spinipes</name>
    <dbReference type="NCBI Taxonomy" id="1348599"/>
    <lineage>
        <taxon>Eukaryota</taxon>
        <taxon>Metazoa</taxon>
        <taxon>Ecdysozoa</taxon>
        <taxon>Arthropoda</taxon>
        <taxon>Hexapoda</taxon>
        <taxon>Insecta</taxon>
        <taxon>Pterygota</taxon>
        <taxon>Neoptera</taxon>
        <taxon>Endopterygota</taxon>
        <taxon>Hymenoptera</taxon>
        <taxon>Apocrita</taxon>
        <taxon>Aculeata</taxon>
        <taxon>Vespoidea</taxon>
        <taxon>Vespidae</taxon>
        <taxon>Eumeninae</taxon>
        <taxon>Odynerus</taxon>
    </lineage>
</organism>
<comment type="caution">
    <text evidence="3">The sequence shown here is derived from an EMBL/GenBank/DDBJ whole genome shotgun (WGS) entry which is preliminary data.</text>
</comment>
<dbReference type="PANTHER" id="PTHR15854:SF4">
    <property type="entry name" value="PEROXYNITRITE ISOMERASE THAP4"/>
    <property type="match status" value="1"/>
</dbReference>
<name>A0AAD9RX28_9HYME</name>
<dbReference type="Gene3D" id="2.40.128.20">
    <property type="match status" value="1"/>
</dbReference>
<dbReference type="InterPro" id="IPR012674">
    <property type="entry name" value="Calycin"/>
</dbReference>
<dbReference type="InterPro" id="IPR014878">
    <property type="entry name" value="THAP4-like_heme-bd"/>
</dbReference>
<dbReference type="Pfam" id="PF08768">
    <property type="entry name" value="THAP4_heme-bd"/>
    <property type="match status" value="1"/>
</dbReference>
<evidence type="ECO:0000313" key="3">
    <source>
        <dbReference type="EMBL" id="KAK2587512.1"/>
    </source>
</evidence>
<dbReference type="AlphaFoldDB" id="A0AAD9RX28"/>
<dbReference type="EMBL" id="JAIFRP010000007">
    <property type="protein sequence ID" value="KAK2587512.1"/>
    <property type="molecule type" value="Genomic_DNA"/>
</dbReference>
<dbReference type="InterPro" id="IPR045165">
    <property type="entry name" value="Nitrobindin"/>
</dbReference>
<keyword evidence="4" id="KW-1185">Reference proteome</keyword>
<sequence length="172" mass="19486">MNKLPMHDALKQIACLEGKWSMEKYGLGKFPTIQPFTYCEEITFTSIGQPMFNYLAQSWHPITKKPLHREVGFMKVIPGTNEVSLLLSHNFGLTTIEEGTVVDNIISLKSTGIMRPSEGVKSLSVIETRREFKINGNSLEHVFYMATTTVPELTEHLRAVYIKTPEEIEAPK</sequence>
<comment type="catalytic activity">
    <reaction evidence="1">
        <text>peroxynitrite = nitrate</text>
        <dbReference type="Rhea" id="RHEA:63116"/>
        <dbReference type="ChEBI" id="CHEBI:17632"/>
        <dbReference type="ChEBI" id="CHEBI:25941"/>
    </reaction>
    <physiologicalReaction direction="left-to-right" evidence="1">
        <dbReference type="Rhea" id="RHEA:63117"/>
    </physiologicalReaction>
</comment>